<organism evidence="1 2">
    <name type="scientific">Senna tora</name>
    <dbReference type="NCBI Taxonomy" id="362788"/>
    <lineage>
        <taxon>Eukaryota</taxon>
        <taxon>Viridiplantae</taxon>
        <taxon>Streptophyta</taxon>
        <taxon>Embryophyta</taxon>
        <taxon>Tracheophyta</taxon>
        <taxon>Spermatophyta</taxon>
        <taxon>Magnoliopsida</taxon>
        <taxon>eudicotyledons</taxon>
        <taxon>Gunneridae</taxon>
        <taxon>Pentapetalae</taxon>
        <taxon>rosids</taxon>
        <taxon>fabids</taxon>
        <taxon>Fabales</taxon>
        <taxon>Fabaceae</taxon>
        <taxon>Caesalpinioideae</taxon>
        <taxon>Cassia clade</taxon>
        <taxon>Senna</taxon>
    </lineage>
</organism>
<sequence length="21" mass="2365">MALITLTGGAQVHLRERAKLW</sequence>
<dbReference type="EMBL" id="JAAIUW010000009">
    <property type="protein sequence ID" value="KAF7817302.1"/>
    <property type="molecule type" value="Genomic_DNA"/>
</dbReference>
<name>A0A834T8R1_9FABA</name>
<evidence type="ECO:0000313" key="2">
    <source>
        <dbReference type="Proteomes" id="UP000634136"/>
    </source>
</evidence>
<gene>
    <name evidence="1" type="ORF">G2W53_031271</name>
</gene>
<keyword evidence="2" id="KW-1185">Reference proteome</keyword>
<evidence type="ECO:0000313" key="1">
    <source>
        <dbReference type="EMBL" id="KAF7817302.1"/>
    </source>
</evidence>
<reference evidence="1" key="1">
    <citation type="submission" date="2020-09" db="EMBL/GenBank/DDBJ databases">
        <title>Genome-Enabled Discovery of Anthraquinone Biosynthesis in Senna tora.</title>
        <authorList>
            <person name="Kang S.-H."/>
            <person name="Pandey R.P."/>
            <person name="Lee C.-M."/>
            <person name="Sim J.-S."/>
            <person name="Jeong J.-T."/>
            <person name="Choi B.-S."/>
            <person name="Jung M."/>
            <person name="Ginzburg D."/>
            <person name="Zhao K."/>
            <person name="Won S.Y."/>
            <person name="Oh T.-J."/>
            <person name="Yu Y."/>
            <person name="Kim N.-H."/>
            <person name="Lee O.R."/>
            <person name="Lee T.-H."/>
            <person name="Bashyal P."/>
            <person name="Kim T.-S."/>
            <person name="Lee W.-H."/>
            <person name="Kawkins C."/>
            <person name="Kim C.-K."/>
            <person name="Kim J.S."/>
            <person name="Ahn B.O."/>
            <person name="Rhee S.Y."/>
            <person name="Sohng J.K."/>
        </authorList>
    </citation>
    <scope>NUCLEOTIDE SEQUENCE</scope>
    <source>
        <tissue evidence="1">Leaf</tissue>
    </source>
</reference>
<proteinExistence type="predicted"/>
<protein>
    <submittedName>
        <fullName evidence="1">Uncharacterized protein</fullName>
    </submittedName>
</protein>
<accession>A0A834T8R1</accession>
<dbReference type="AlphaFoldDB" id="A0A834T8R1"/>
<comment type="caution">
    <text evidence="1">The sequence shown here is derived from an EMBL/GenBank/DDBJ whole genome shotgun (WGS) entry which is preliminary data.</text>
</comment>
<dbReference type="Proteomes" id="UP000634136">
    <property type="component" value="Unassembled WGS sequence"/>
</dbReference>